<dbReference type="Pfam" id="PF02518">
    <property type="entry name" value="HATPase_c"/>
    <property type="match status" value="1"/>
</dbReference>
<organism evidence="8 9">
    <name type="scientific">Pseudogemmobacter faecipullorum</name>
    <dbReference type="NCBI Taxonomy" id="2755041"/>
    <lineage>
        <taxon>Bacteria</taxon>
        <taxon>Pseudomonadati</taxon>
        <taxon>Pseudomonadota</taxon>
        <taxon>Alphaproteobacteria</taxon>
        <taxon>Rhodobacterales</taxon>
        <taxon>Paracoccaceae</taxon>
        <taxon>Pseudogemmobacter</taxon>
    </lineage>
</organism>
<evidence type="ECO:0000313" key="8">
    <source>
        <dbReference type="EMBL" id="MCB5408714.1"/>
    </source>
</evidence>
<dbReference type="PANTHER" id="PTHR42878">
    <property type="entry name" value="TWO-COMPONENT HISTIDINE KINASE"/>
    <property type="match status" value="1"/>
</dbReference>
<evidence type="ECO:0000256" key="6">
    <source>
        <dbReference type="SAM" id="Phobius"/>
    </source>
</evidence>
<dbReference type="InterPro" id="IPR005467">
    <property type="entry name" value="His_kinase_dom"/>
</dbReference>
<dbReference type="SMART" id="SM00387">
    <property type="entry name" value="HATPase_c"/>
    <property type="match status" value="1"/>
</dbReference>
<keyword evidence="6" id="KW-0812">Transmembrane</keyword>
<keyword evidence="6" id="KW-1133">Transmembrane helix</keyword>
<dbReference type="CDD" id="cd00075">
    <property type="entry name" value="HATPase"/>
    <property type="match status" value="1"/>
</dbReference>
<dbReference type="CDD" id="cd00082">
    <property type="entry name" value="HisKA"/>
    <property type="match status" value="1"/>
</dbReference>
<keyword evidence="3" id="KW-0597">Phosphoprotein</keyword>
<dbReference type="InterPro" id="IPR003661">
    <property type="entry name" value="HisK_dim/P_dom"/>
</dbReference>
<accession>A0ABS8CH80</accession>
<dbReference type="EC" id="2.7.13.3" evidence="2"/>
<dbReference type="Gene3D" id="1.10.287.130">
    <property type="match status" value="1"/>
</dbReference>
<evidence type="ECO:0000256" key="2">
    <source>
        <dbReference type="ARBA" id="ARBA00012438"/>
    </source>
</evidence>
<evidence type="ECO:0000259" key="7">
    <source>
        <dbReference type="PROSITE" id="PS50109"/>
    </source>
</evidence>
<comment type="catalytic activity">
    <reaction evidence="1">
        <text>ATP + protein L-histidine = ADP + protein N-phospho-L-histidine.</text>
        <dbReference type="EC" id="2.7.13.3"/>
    </reaction>
</comment>
<gene>
    <name evidence="8" type="ORF">H0485_01660</name>
</gene>
<dbReference type="InterPro" id="IPR004358">
    <property type="entry name" value="Sig_transdc_His_kin-like_C"/>
</dbReference>
<dbReference type="PANTHER" id="PTHR42878:SF13">
    <property type="entry name" value="HISTIDINE KINASE"/>
    <property type="match status" value="1"/>
</dbReference>
<comment type="caution">
    <text evidence="8">The sequence shown here is derived from an EMBL/GenBank/DDBJ whole genome shotgun (WGS) entry which is preliminary data.</text>
</comment>
<keyword evidence="5 8" id="KW-0418">Kinase</keyword>
<dbReference type="SUPFAM" id="SSF47384">
    <property type="entry name" value="Homodimeric domain of signal transducing histidine kinase"/>
    <property type="match status" value="1"/>
</dbReference>
<evidence type="ECO:0000256" key="4">
    <source>
        <dbReference type="ARBA" id="ARBA00022679"/>
    </source>
</evidence>
<dbReference type="PRINTS" id="PR00344">
    <property type="entry name" value="BCTRLSENSOR"/>
</dbReference>
<dbReference type="InterPro" id="IPR036890">
    <property type="entry name" value="HATPase_C_sf"/>
</dbReference>
<feature type="domain" description="Histidine kinase" evidence="7">
    <location>
        <begin position="245"/>
        <end position="460"/>
    </location>
</feature>
<evidence type="ECO:0000313" key="9">
    <source>
        <dbReference type="Proteomes" id="UP001198571"/>
    </source>
</evidence>
<evidence type="ECO:0000256" key="5">
    <source>
        <dbReference type="ARBA" id="ARBA00022777"/>
    </source>
</evidence>
<dbReference type="PROSITE" id="PS50109">
    <property type="entry name" value="HIS_KIN"/>
    <property type="match status" value="1"/>
</dbReference>
<dbReference type="RefSeq" id="WP_226933589.1">
    <property type="nucleotide sequence ID" value="NZ_JACDXX010000001.1"/>
</dbReference>
<dbReference type="Proteomes" id="UP001198571">
    <property type="component" value="Unassembled WGS sequence"/>
</dbReference>
<dbReference type="InterPro" id="IPR050351">
    <property type="entry name" value="BphY/WalK/GraS-like"/>
</dbReference>
<dbReference type="Gene3D" id="3.30.565.10">
    <property type="entry name" value="Histidine kinase-like ATPase, C-terminal domain"/>
    <property type="match status" value="1"/>
</dbReference>
<keyword evidence="4" id="KW-0808">Transferase</keyword>
<dbReference type="InterPro" id="IPR036097">
    <property type="entry name" value="HisK_dim/P_sf"/>
</dbReference>
<feature type="transmembrane region" description="Helical" evidence="6">
    <location>
        <begin position="171"/>
        <end position="194"/>
    </location>
</feature>
<keyword evidence="6" id="KW-0472">Membrane</keyword>
<protein>
    <recommendedName>
        <fullName evidence="2">histidine kinase</fullName>
        <ecNumber evidence="2">2.7.13.3</ecNumber>
    </recommendedName>
</protein>
<proteinExistence type="predicted"/>
<dbReference type="Pfam" id="PF00512">
    <property type="entry name" value="HisKA"/>
    <property type="match status" value="1"/>
</dbReference>
<dbReference type="SUPFAM" id="SSF55874">
    <property type="entry name" value="ATPase domain of HSP90 chaperone/DNA topoisomerase II/histidine kinase"/>
    <property type="match status" value="1"/>
</dbReference>
<sequence>MRQAANFLATAIITAFLLLLVHALITLSSTEKLLRREIGESRIWITNESERAALQLLMALSSAFPDFPPDSGENNLQFRFDMLYSRVMLLDAGPQRSYLEAIGAAEPLNEALLILKRLDEKTDWTRLPPEMHQATEQDVRAIASVLRDLTAATSRHDRAARFAVRDQLSEALRLGVIAVLGVLITGSLMAAMLVRNMRKLRLTQTELEHSHLLLEETVALRTQELREALDVERKAKAIYNSFIVTVAHQLRTPVAIINMIAQRQVREPPGKIPERLRQKFSRILQATGRLETLVNGFLSSAETSTDADPGSQRVLDFNTAVDGALQRLSLEAPDRAVTTDLSPEPLRVCGDPILLVQLIQILLSNAVKYSQPGTEITIRTRKEGQTIRCYVTDRGRGIPEEVKHSVFERWYRAPEVHHLPGMGLGLPVARAIIAQHRGVISFTSDSDRGTVFTISLPEAAAGDED</sequence>
<reference evidence="8 9" key="1">
    <citation type="submission" date="2020-07" db="EMBL/GenBank/DDBJ databases">
        <title>Pseudogemmobacter sp. nov., isolated from poultry manure in Taiwan.</title>
        <authorList>
            <person name="Lin S.-Y."/>
            <person name="Tang Y.-S."/>
            <person name="Young C.-C."/>
        </authorList>
    </citation>
    <scope>NUCLEOTIDE SEQUENCE [LARGE SCALE GENOMIC DNA]</scope>
    <source>
        <strain evidence="8 9">CC-YST710</strain>
    </source>
</reference>
<dbReference type="InterPro" id="IPR003594">
    <property type="entry name" value="HATPase_dom"/>
</dbReference>
<dbReference type="GO" id="GO:0016301">
    <property type="term" value="F:kinase activity"/>
    <property type="evidence" value="ECO:0007669"/>
    <property type="project" value="UniProtKB-KW"/>
</dbReference>
<evidence type="ECO:0000256" key="3">
    <source>
        <dbReference type="ARBA" id="ARBA00022553"/>
    </source>
</evidence>
<evidence type="ECO:0000256" key="1">
    <source>
        <dbReference type="ARBA" id="ARBA00000085"/>
    </source>
</evidence>
<name>A0ABS8CH80_9RHOB</name>
<keyword evidence="9" id="KW-1185">Reference proteome</keyword>
<dbReference type="EMBL" id="JACDXX010000001">
    <property type="protein sequence ID" value="MCB5408714.1"/>
    <property type="molecule type" value="Genomic_DNA"/>
</dbReference>